<name>A0ABD8B2W8_PAEAM</name>
<protein>
    <submittedName>
        <fullName evidence="1">Uncharacterized protein</fullName>
    </submittedName>
</protein>
<keyword evidence="1" id="KW-0614">Plasmid</keyword>
<proteinExistence type="predicted"/>
<dbReference type="AlphaFoldDB" id="A0ABD8B2W8"/>
<organism evidence="1 2">
    <name type="scientific">Paenibacillus amylolyticus</name>
    <dbReference type="NCBI Taxonomy" id="1451"/>
    <lineage>
        <taxon>Bacteria</taxon>
        <taxon>Bacillati</taxon>
        <taxon>Bacillota</taxon>
        <taxon>Bacilli</taxon>
        <taxon>Bacillales</taxon>
        <taxon>Paenibacillaceae</taxon>
        <taxon>Paenibacillus</taxon>
    </lineage>
</organism>
<dbReference type="Proteomes" id="UP001364764">
    <property type="component" value="Plasmid pY5S7-2"/>
</dbReference>
<evidence type="ECO:0000313" key="2">
    <source>
        <dbReference type="Proteomes" id="UP001364764"/>
    </source>
</evidence>
<dbReference type="RefSeq" id="WP_338709250.1">
    <property type="nucleotide sequence ID" value="NZ_CP145894.1"/>
</dbReference>
<geneLocation type="plasmid" evidence="1 2">
    <name>pY5S7-2</name>
</geneLocation>
<dbReference type="GeneID" id="93480177"/>
<sequence length="99" mass="11755">MWEEIEKNEAFHNATYKQINNKIEQLMAEMPEMKEELLELESWFQDINVKSQADMYIAGYTKGREMAMEEFQERSSGVKGEKTRTIGFFRRKNLLNPAK</sequence>
<evidence type="ECO:0000313" key="1">
    <source>
        <dbReference type="EMBL" id="WWP24159.1"/>
    </source>
</evidence>
<dbReference type="EMBL" id="CP145894">
    <property type="protein sequence ID" value="WWP24159.1"/>
    <property type="molecule type" value="Genomic_DNA"/>
</dbReference>
<gene>
    <name evidence="1" type="ORF">V6668_31890</name>
</gene>
<accession>A0ABD8B2W8</accession>
<reference evidence="1 2" key="1">
    <citation type="submission" date="2024-02" db="EMBL/GenBank/DDBJ databases">
        <title>Complete sequences of two Paenibacillus sp. strains and one Lysinibacillus strain isolated from the environment on STAA medium highlight biotechnological potential.</title>
        <authorList>
            <person name="Attere S.A."/>
            <person name="Piche L.C."/>
            <person name="Intertaglia L."/>
            <person name="Lami R."/>
            <person name="Charette S.J."/>
            <person name="Vincent A.T."/>
        </authorList>
    </citation>
    <scope>NUCLEOTIDE SEQUENCE [LARGE SCALE GENOMIC DNA]</scope>
    <source>
        <strain evidence="1 2">Y5S-7</strain>
        <plasmid evidence="1 2">pY5S7-2</plasmid>
    </source>
</reference>